<keyword evidence="3" id="KW-1185">Reference proteome</keyword>
<sequence>MREQLVGKPEEGWDRSRFQPGDMGIERAKLTSWLVLLCLSQPLRPAAIVGTRVVVALGLHSPIVGDRPTGDRGGSSGALGAFAAVRGSIRIALDAVDDAGSWPSAVVGRPAGRQWERGRGKQQAVQGASHHAVRRQQPTLSQDHGVPLVWTLHGLARALPASRHRPRRRRRGHAKQGQGCQP</sequence>
<comment type="caution">
    <text evidence="2">The sequence shown here is derived from an EMBL/GenBank/DDBJ whole genome shotgun (WGS) entry which is preliminary data.</text>
</comment>
<evidence type="ECO:0000313" key="3">
    <source>
        <dbReference type="Proteomes" id="UP000028725"/>
    </source>
</evidence>
<protein>
    <submittedName>
        <fullName evidence="2">Uncharacterized protein</fullName>
    </submittedName>
</protein>
<gene>
    <name evidence="2" type="ORF">DB31_2175</name>
</gene>
<feature type="region of interest" description="Disordered" evidence="1">
    <location>
        <begin position="159"/>
        <end position="182"/>
    </location>
</feature>
<dbReference type="AlphaFoldDB" id="A0A085W9L8"/>
<reference evidence="2 3" key="1">
    <citation type="submission" date="2014-04" db="EMBL/GenBank/DDBJ databases">
        <title>Genome assembly of Hyalangium minutum DSM 14724.</title>
        <authorList>
            <person name="Sharma G."/>
            <person name="Subramanian S."/>
        </authorList>
    </citation>
    <scope>NUCLEOTIDE SEQUENCE [LARGE SCALE GENOMIC DNA]</scope>
    <source>
        <strain evidence="2 3">DSM 14724</strain>
    </source>
</reference>
<name>A0A085W9L8_9BACT</name>
<organism evidence="2 3">
    <name type="scientific">Hyalangium minutum</name>
    <dbReference type="NCBI Taxonomy" id="394096"/>
    <lineage>
        <taxon>Bacteria</taxon>
        <taxon>Pseudomonadati</taxon>
        <taxon>Myxococcota</taxon>
        <taxon>Myxococcia</taxon>
        <taxon>Myxococcales</taxon>
        <taxon>Cystobacterineae</taxon>
        <taxon>Archangiaceae</taxon>
        <taxon>Hyalangium</taxon>
    </lineage>
</organism>
<dbReference type="Proteomes" id="UP000028725">
    <property type="component" value="Unassembled WGS sequence"/>
</dbReference>
<evidence type="ECO:0000256" key="1">
    <source>
        <dbReference type="SAM" id="MobiDB-lite"/>
    </source>
</evidence>
<evidence type="ECO:0000313" key="2">
    <source>
        <dbReference type="EMBL" id="KFE64381.1"/>
    </source>
</evidence>
<proteinExistence type="predicted"/>
<accession>A0A085W9L8</accession>
<dbReference type="EMBL" id="JMCB01000014">
    <property type="protein sequence ID" value="KFE64381.1"/>
    <property type="molecule type" value="Genomic_DNA"/>
</dbReference>
<feature type="compositionally biased region" description="Basic residues" evidence="1">
    <location>
        <begin position="162"/>
        <end position="174"/>
    </location>
</feature>